<feature type="compositionally biased region" description="Polar residues" evidence="2">
    <location>
        <begin position="55"/>
        <end position="64"/>
    </location>
</feature>
<dbReference type="InterPro" id="IPR036875">
    <property type="entry name" value="Znf_CCHC_sf"/>
</dbReference>
<keyword evidence="1" id="KW-0862">Zinc</keyword>
<protein>
    <recommendedName>
        <fullName evidence="3">CCHC-type domain-containing protein</fullName>
    </recommendedName>
</protein>
<name>A0AAW1EML9_ZOAVI</name>
<dbReference type="PANTHER" id="PTHR47103:SF6">
    <property type="entry name" value="ZINC FINGER PROTEIN GIS2-LIKE"/>
    <property type="match status" value="1"/>
</dbReference>
<reference evidence="4 5" key="1">
    <citation type="journal article" date="2024" name="Genome Biol. Evol.">
        <title>Chromosome-level genome assembly of the viviparous eelpout Zoarces viviparus.</title>
        <authorList>
            <person name="Fuhrmann N."/>
            <person name="Brasseur M.V."/>
            <person name="Bakowski C.E."/>
            <person name="Podsiadlowski L."/>
            <person name="Prost S."/>
            <person name="Krehenwinkel H."/>
            <person name="Mayer C."/>
        </authorList>
    </citation>
    <scope>NUCLEOTIDE SEQUENCE [LARGE SCALE GENOMIC DNA]</scope>
    <source>
        <strain evidence="4">NO-MEL_2022_Ind0_liver</strain>
    </source>
</reference>
<feature type="region of interest" description="Disordered" evidence="2">
    <location>
        <begin position="54"/>
        <end position="73"/>
    </location>
</feature>
<dbReference type="GO" id="GO:0003676">
    <property type="term" value="F:nucleic acid binding"/>
    <property type="evidence" value="ECO:0007669"/>
    <property type="project" value="InterPro"/>
</dbReference>
<dbReference type="Proteomes" id="UP001488805">
    <property type="component" value="Unassembled WGS sequence"/>
</dbReference>
<keyword evidence="1" id="KW-0479">Metal-binding</keyword>
<feature type="region of interest" description="Disordered" evidence="2">
    <location>
        <begin position="530"/>
        <end position="619"/>
    </location>
</feature>
<keyword evidence="5" id="KW-1185">Reference proteome</keyword>
<dbReference type="EMBL" id="JBCEZU010000221">
    <property type="protein sequence ID" value="KAK9523402.1"/>
    <property type="molecule type" value="Genomic_DNA"/>
</dbReference>
<feature type="domain" description="CCHC-type" evidence="3">
    <location>
        <begin position="267"/>
        <end position="282"/>
    </location>
</feature>
<dbReference type="GO" id="GO:0008270">
    <property type="term" value="F:zinc ion binding"/>
    <property type="evidence" value="ECO:0007669"/>
    <property type="project" value="UniProtKB-KW"/>
</dbReference>
<sequence length="619" mass="66380">MTATPVNRTLPGTMTTNTDTPGMIDKDGMTLPGVTTTRMDIHIQTAKDGVIRTGIPTTSKQMPTRATERSEAPAEAAVNNLVVAVRSEQENAARKAAEKVSSMNDLKRLTANVELEGGDTITAMGLITQIQKQCGALLACRTISPRKYELTMADLAGKDKLMEGFRVGDTRVHASELINNELVVSFLNLPFYIADESILAKLASWGVMAVSAIRRRMWPGSRVTDGTRYLRVRFTERVQSLPYSTKFETAVGSEYFRVLHDGQAKICRGCMQPGHILRECPEFLCHKCGEQGHIARECARKQGQRCRQCNKMPEACVCVGELVVEEEKGTEEEELFDLNSAADSAVPGGEDEEQTQMDEEEARASCDVQPEPEADLLAGGELTGPSTGLTPGQVSGAAKEPATAARSVMDLMVSAEGPVATTETGARERVGARATDVEAAGAALEPGATAVQTTVPETPTPALTQSEPMGGLQSASWLGNLAPAGKEESLRLGAKARGRRVSRVVGSPAVTQEGIAVAAVNGTTDTAVEAETVEPERVPAQTVQSGPRELGGVEDQFEIGSSLDMEEMRESGSGLQTSQQTEISGESDMDFSEAKEMRKRQGLWATKGKSKKKMSREKN</sequence>
<evidence type="ECO:0000259" key="3">
    <source>
        <dbReference type="PROSITE" id="PS50158"/>
    </source>
</evidence>
<organism evidence="4 5">
    <name type="scientific">Zoarces viviparus</name>
    <name type="common">Viviparous eelpout</name>
    <name type="synonym">Blennius viviparus</name>
    <dbReference type="NCBI Taxonomy" id="48416"/>
    <lineage>
        <taxon>Eukaryota</taxon>
        <taxon>Metazoa</taxon>
        <taxon>Chordata</taxon>
        <taxon>Craniata</taxon>
        <taxon>Vertebrata</taxon>
        <taxon>Euteleostomi</taxon>
        <taxon>Actinopterygii</taxon>
        <taxon>Neopterygii</taxon>
        <taxon>Teleostei</taxon>
        <taxon>Neoteleostei</taxon>
        <taxon>Acanthomorphata</taxon>
        <taxon>Eupercaria</taxon>
        <taxon>Perciformes</taxon>
        <taxon>Cottioidei</taxon>
        <taxon>Zoarcales</taxon>
        <taxon>Zoarcidae</taxon>
        <taxon>Zoarcinae</taxon>
        <taxon>Zoarces</taxon>
    </lineage>
</organism>
<feature type="compositionally biased region" description="Polar residues" evidence="2">
    <location>
        <begin position="384"/>
        <end position="393"/>
    </location>
</feature>
<evidence type="ECO:0000313" key="5">
    <source>
        <dbReference type="Proteomes" id="UP001488805"/>
    </source>
</evidence>
<dbReference type="Gene3D" id="4.10.60.10">
    <property type="entry name" value="Zinc finger, CCHC-type"/>
    <property type="match status" value="1"/>
</dbReference>
<proteinExistence type="predicted"/>
<evidence type="ECO:0000313" key="4">
    <source>
        <dbReference type="EMBL" id="KAK9523402.1"/>
    </source>
</evidence>
<feature type="compositionally biased region" description="Polar residues" evidence="2">
    <location>
        <begin position="451"/>
        <end position="471"/>
    </location>
</feature>
<accession>A0AAW1EML9</accession>
<gene>
    <name evidence="4" type="ORF">VZT92_019796</name>
</gene>
<dbReference type="InterPro" id="IPR001878">
    <property type="entry name" value="Znf_CCHC"/>
</dbReference>
<feature type="compositionally biased region" description="Polar residues" evidence="2">
    <location>
        <begin position="1"/>
        <end position="20"/>
    </location>
</feature>
<feature type="compositionally biased region" description="Basic residues" evidence="2">
    <location>
        <begin position="608"/>
        <end position="619"/>
    </location>
</feature>
<dbReference type="PROSITE" id="PS50158">
    <property type="entry name" value="ZF_CCHC"/>
    <property type="match status" value="2"/>
</dbReference>
<feature type="region of interest" description="Disordered" evidence="2">
    <location>
        <begin position="1"/>
        <end position="21"/>
    </location>
</feature>
<feature type="region of interest" description="Disordered" evidence="2">
    <location>
        <begin position="329"/>
        <end position="402"/>
    </location>
</feature>
<dbReference type="SUPFAM" id="SSF57756">
    <property type="entry name" value="Retrovirus zinc finger-like domains"/>
    <property type="match status" value="1"/>
</dbReference>
<feature type="compositionally biased region" description="Acidic residues" evidence="2">
    <location>
        <begin position="349"/>
        <end position="361"/>
    </location>
</feature>
<comment type="caution">
    <text evidence="4">The sequence shown here is derived from an EMBL/GenBank/DDBJ whole genome shotgun (WGS) entry which is preliminary data.</text>
</comment>
<dbReference type="SMART" id="SM00343">
    <property type="entry name" value="ZnF_C2HC"/>
    <property type="match status" value="2"/>
</dbReference>
<dbReference type="Pfam" id="PF00098">
    <property type="entry name" value="zf-CCHC"/>
    <property type="match status" value="1"/>
</dbReference>
<feature type="compositionally biased region" description="Polar residues" evidence="2">
    <location>
        <begin position="573"/>
        <end position="584"/>
    </location>
</feature>
<evidence type="ECO:0000256" key="1">
    <source>
        <dbReference type="PROSITE-ProRule" id="PRU00047"/>
    </source>
</evidence>
<feature type="region of interest" description="Disordered" evidence="2">
    <location>
        <begin position="447"/>
        <end position="471"/>
    </location>
</feature>
<feature type="domain" description="CCHC-type" evidence="3">
    <location>
        <begin position="285"/>
        <end position="298"/>
    </location>
</feature>
<evidence type="ECO:0000256" key="2">
    <source>
        <dbReference type="SAM" id="MobiDB-lite"/>
    </source>
</evidence>
<keyword evidence="1" id="KW-0863">Zinc-finger</keyword>
<dbReference type="AlphaFoldDB" id="A0AAW1EML9"/>
<dbReference type="PANTHER" id="PTHR47103">
    <property type="entry name" value="DNA-BINDING PROTEIN"/>
    <property type="match status" value="1"/>
</dbReference>